<dbReference type="OrthoDB" id="9809589at2"/>
<gene>
    <name evidence="3" type="ORF">C7I84_27825</name>
</gene>
<sequence length="251" mass="26762">MFETCRPALIGLGLGIVTSLAAQPAFALSEIKREELPAPGASQPEGADKAVPLPDPIAPSTEAEPDDGTPAEPGTAVDPAGPDTEQAIERPEPDEPLPEIQYDVSKLPPAVGELRDQLLAIAKSGDIEKLRPLLGAGDDMTQLSLAGIDGDPLEYLKGLAGDEDGQEILAILEEVLSAGYVHLDAGTAEELYVWPYFFAIPIDKLTGPQRVELFKIVTAGDYEEMKAYGSYIFYRIGITPAGRWAFFVAGE</sequence>
<proteinExistence type="predicted"/>
<dbReference type="Proteomes" id="UP000241229">
    <property type="component" value="Unassembled WGS sequence"/>
</dbReference>
<evidence type="ECO:0000313" key="3">
    <source>
        <dbReference type="EMBL" id="PSJ51041.1"/>
    </source>
</evidence>
<feature type="signal peptide" evidence="2">
    <location>
        <begin position="1"/>
        <end position="27"/>
    </location>
</feature>
<comment type="caution">
    <text evidence="3">The sequence shown here is derived from an EMBL/GenBank/DDBJ whole genome shotgun (WGS) entry which is preliminary data.</text>
</comment>
<evidence type="ECO:0000256" key="1">
    <source>
        <dbReference type="SAM" id="MobiDB-lite"/>
    </source>
</evidence>
<name>A0A2P7RLF9_9HYPH</name>
<keyword evidence="2" id="KW-0732">Signal</keyword>
<evidence type="ECO:0008006" key="5">
    <source>
        <dbReference type="Google" id="ProtNLM"/>
    </source>
</evidence>
<evidence type="ECO:0000313" key="4">
    <source>
        <dbReference type="Proteomes" id="UP000241229"/>
    </source>
</evidence>
<feature type="region of interest" description="Disordered" evidence="1">
    <location>
        <begin position="36"/>
        <end position="100"/>
    </location>
</feature>
<accession>A0A2P7RLF9</accession>
<dbReference type="EMBL" id="PXYK01000045">
    <property type="protein sequence ID" value="PSJ51041.1"/>
    <property type="molecule type" value="Genomic_DNA"/>
</dbReference>
<evidence type="ECO:0000256" key="2">
    <source>
        <dbReference type="SAM" id="SignalP"/>
    </source>
</evidence>
<protein>
    <recommendedName>
        <fullName evidence="5">Fibronectin attachment protein</fullName>
    </recommendedName>
</protein>
<keyword evidence="4" id="KW-1185">Reference proteome</keyword>
<dbReference type="AlphaFoldDB" id="A0A2P7RLF9"/>
<feature type="chain" id="PRO_5015129497" description="Fibronectin attachment protein" evidence="2">
    <location>
        <begin position="28"/>
        <end position="251"/>
    </location>
</feature>
<organism evidence="3 4">
    <name type="scientific">Kumtagia ephedrae</name>
    <dbReference type="NCBI Taxonomy" id="2116701"/>
    <lineage>
        <taxon>Bacteria</taxon>
        <taxon>Pseudomonadati</taxon>
        <taxon>Pseudomonadota</taxon>
        <taxon>Alphaproteobacteria</taxon>
        <taxon>Hyphomicrobiales</taxon>
        <taxon>Phyllobacteriaceae</taxon>
        <taxon>Kumtagia</taxon>
    </lineage>
</organism>
<reference evidence="3 4" key="1">
    <citation type="submission" date="2018-03" db="EMBL/GenBank/DDBJ databases">
        <title>The draft genome of Mesorhizobium sp. 6GN-30.</title>
        <authorList>
            <person name="Liu L."/>
            <person name="Li L."/>
            <person name="Wang T."/>
            <person name="Zhang X."/>
            <person name="Liang L."/>
        </authorList>
    </citation>
    <scope>NUCLEOTIDE SEQUENCE [LARGE SCALE GENOMIC DNA]</scope>
    <source>
        <strain evidence="3 4">6GN30</strain>
    </source>
</reference>